<dbReference type="EMBL" id="BTPD01000007">
    <property type="protein sequence ID" value="GMQ29859.1"/>
    <property type="molecule type" value="Genomic_DNA"/>
</dbReference>
<sequence>MLKIKNINDIRISIRTQPKNSSLEFNSAVIAHSLENKKNLGLARFWG</sequence>
<name>A0ABQ6PPH8_9BACT</name>
<dbReference type="Proteomes" id="UP001338309">
    <property type="component" value="Unassembled WGS sequence"/>
</dbReference>
<proteinExistence type="predicted"/>
<gene>
    <name evidence="1" type="ORF">Aconfl_25020</name>
</gene>
<protein>
    <submittedName>
        <fullName evidence="1">Uncharacterized protein</fullName>
    </submittedName>
</protein>
<comment type="caution">
    <text evidence="1">The sequence shown here is derived from an EMBL/GenBank/DDBJ whole genome shotgun (WGS) entry which is preliminary data.</text>
</comment>
<reference evidence="1 2" key="1">
    <citation type="submission" date="2023-08" db="EMBL/GenBank/DDBJ databases">
        <title>Draft genome sequence of Algoriphagus confluentis.</title>
        <authorList>
            <person name="Takatani N."/>
            <person name="Hosokawa M."/>
            <person name="Sawabe T."/>
        </authorList>
    </citation>
    <scope>NUCLEOTIDE SEQUENCE [LARGE SCALE GENOMIC DNA]</scope>
    <source>
        <strain evidence="1 2">NBRC 111222</strain>
    </source>
</reference>
<keyword evidence="2" id="KW-1185">Reference proteome</keyword>
<accession>A0ABQ6PPH8</accession>
<evidence type="ECO:0000313" key="2">
    <source>
        <dbReference type="Proteomes" id="UP001338309"/>
    </source>
</evidence>
<organism evidence="1 2">
    <name type="scientific">Algoriphagus confluentis</name>
    <dbReference type="NCBI Taxonomy" id="1697556"/>
    <lineage>
        <taxon>Bacteria</taxon>
        <taxon>Pseudomonadati</taxon>
        <taxon>Bacteroidota</taxon>
        <taxon>Cytophagia</taxon>
        <taxon>Cytophagales</taxon>
        <taxon>Cyclobacteriaceae</taxon>
        <taxon>Algoriphagus</taxon>
    </lineage>
</organism>
<evidence type="ECO:0000313" key="1">
    <source>
        <dbReference type="EMBL" id="GMQ29859.1"/>
    </source>
</evidence>